<dbReference type="EMBL" id="JAACJN010000021">
    <property type="protein sequence ID" value="KAF5389545.1"/>
    <property type="molecule type" value="Genomic_DNA"/>
</dbReference>
<accession>A0A8H5HU96</accession>
<dbReference type="InterPro" id="IPR045098">
    <property type="entry name" value="Fyv10_fam"/>
</dbReference>
<dbReference type="InterPro" id="IPR024964">
    <property type="entry name" value="CTLH/CRA"/>
</dbReference>
<dbReference type="Pfam" id="PF10607">
    <property type="entry name" value="CTLH"/>
    <property type="match status" value="1"/>
</dbReference>
<dbReference type="GO" id="GO:0043161">
    <property type="term" value="P:proteasome-mediated ubiquitin-dependent protein catabolic process"/>
    <property type="evidence" value="ECO:0007669"/>
    <property type="project" value="InterPro"/>
</dbReference>
<dbReference type="PANTHER" id="PTHR12170:SF2">
    <property type="entry name" value="E3 UBIQUITIN-PROTEIN TRANSFERASE MAEA"/>
    <property type="match status" value="1"/>
</dbReference>
<dbReference type="AlphaFoldDB" id="A0A8H5HU96"/>
<reference evidence="3 4" key="1">
    <citation type="journal article" date="2020" name="ISME J.">
        <title>Uncovering the hidden diversity of litter-decomposition mechanisms in mushroom-forming fungi.</title>
        <authorList>
            <person name="Floudas D."/>
            <person name="Bentzer J."/>
            <person name="Ahren D."/>
            <person name="Johansson T."/>
            <person name="Persson P."/>
            <person name="Tunlid A."/>
        </authorList>
    </citation>
    <scope>NUCLEOTIDE SEQUENCE [LARGE SCALE GENOMIC DNA]</scope>
    <source>
        <strain evidence="3 4">CBS 406.79</strain>
    </source>
</reference>
<protein>
    <recommendedName>
        <fullName evidence="2">CTLH domain-containing protein</fullName>
    </recommendedName>
</protein>
<dbReference type="PANTHER" id="PTHR12170">
    <property type="entry name" value="MACROPHAGE ERYTHROBLAST ATTACHER-RELATED"/>
    <property type="match status" value="1"/>
</dbReference>
<dbReference type="GO" id="GO:0004842">
    <property type="term" value="F:ubiquitin-protein transferase activity"/>
    <property type="evidence" value="ECO:0007669"/>
    <property type="project" value="InterPro"/>
</dbReference>
<dbReference type="Proteomes" id="UP000518752">
    <property type="component" value="Unassembled WGS sequence"/>
</dbReference>
<dbReference type="GO" id="GO:0005737">
    <property type="term" value="C:cytoplasm"/>
    <property type="evidence" value="ECO:0007669"/>
    <property type="project" value="TreeGrafter"/>
</dbReference>
<evidence type="ECO:0000256" key="1">
    <source>
        <dbReference type="ARBA" id="ARBA00010615"/>
    </source>
</evidence>
<dbReference type="SMART" id="SM00668">
    <property type="entry name" value="CTLH"/>
    <property type="match status" value="1"/>
</dbReference>
<name>A0A8H5HU96_9AGAR</name>
<evidence type="ECO:0000313" key="4">
    <source>
        <dbReference type="Proteomes" id="UP000518752"/>
    </source>
</evidence>
<dbReference type="InterPro" id="IPR006595">
    <property type="entry name" value="CTLH_C"/>
</dbReference>
<comment type="similarity">
    <text evidence="1">Belongs to the FYV10 family.</text>
</comment>
<sequence length="513" mass="58191">MNDTVMKTSGVNWIQKACCCSSNRLPKQVVTLFILDYRQAETITRQVPYENYRKVFRTSQKHIEREYSVIQSSASDISSSIASGNFTAIDLAADIDNLIGRVDTLKRKLSDLHESAGKPTQDVIRERLQHLASIESLTTASDNEYAKWADKRLDRWLVDWCLRHGKEKTARQIAREKDIEPLVDLDLFSDIRRVEHALSDHSCTEALAWCSENKASLRKVKASNATQSNTLEFDLRLQEYIELCRDNRKQEAIQYMHKHLISWQETHLVQIQHASGLLAFPSDTTCRPYVRLYDPSRWITLIKSFRRSIYALNTLPSEPLLNLALYAGLASLKLPACYDHSTKNVDCPVCDGESRSGSKMRGLGLGKLAEEVPSSYHANSTIVCHITKKIMDADNMPMAFPNGYVYSREVSHFTSLIPCRSPNDAATGDGRYGNKARRCGNMPKDRSILSVLRAEESFHLVIQLGKWSPQISLKSKATSVTLTTSATEIYVKWACKEKERRRNMSLQGDVAEY</sequence>
<dbReference type="GO" id="GO:0005634">
    <property type="term" value="C:nucleus"/>
    <property type="evidence" value="ECO:0007669"/>
    <property type="project" value="TreeGrafter"/>
</dbReference>
<gene>
    <name evidence="3" type="ORF">D9757_004169</name>
</gene>
<dbReference type="GO" id="GO:0034657">
    <property type="term" value="C:GID complex"/>
    <property type="evidence" value="ECO:0007669"/>
    <property type="project" value="TreeGrafter"/>
</dbReference>
<evidence type="ECO:0000313" key="3">
    <source>
        <dbReference type="EMBL" id="KAF5389545.1"/>
    </source>
</evidence>
<dbReference type="SMART" id="SM00757">
    <property type="entry name" value="CRA"/>
    <property type="match status" value="1"/>
</dbReference>
<dbReference type="InterPro" id="IPR013144">
    <property type="entry name" value="CRA_dom"/>
</dbReference>
<keyword evidence="4" id="KW-1185">Reference proteome</keyword>
<dbReference type="PROSITE" id="PS50897">
    <property type="entry name" value="CTLH"/>
    <property type="match status" value="1"/>
</dbReference>
<proteinExistence type="inferred from homology"/>
<organism evidence="3 4">
    <name type="scientific">Collybiopsis confluens</name>
    <dbReference type="NCBI Taxonomy" id="2823264"/>
    <lineage>
        <taxon>Eukaryota</taxon>
        <taxon>Fungi</taxon>
        <taxon>Dikarya</taxon>
        <taxon>Basidiomycota</taxon>
        <taxon>Agaricomycotina</taxon>
        <taxon>Agaricomycetes</taxon>
        <taxon>Agaricomycetidae</taxon>
        <taxon>Agaricales</taxon>
        <taxon>Marasmiineae</taxon>
        <taxon>Omphalotaceae</taxon>
        <taxon>Collybiopsis</taxon>
    </lineage>
</organism>
<dbReference type="OrthoDB" id="1933455at2759"/>
<feature type="domain" description="CTLH" evidence="2">
    <location>
        <begin position="188"/>
        <end position="251"/>
    </location>
</feature>
<evidence type="ECO:0000259" key="2">
    <source>
        <dbReference type="PROSITE" id="PS50897"/>
    </source>
</evidence>
<comment type="caution">
    <text evidence="3">The sequence shown here is derived from an EMBL/GenBank/DDBJ whole genome shotgun (WGS) entry which is preliminary data.</text>
</comment>